<dbReference type="EMBL" id="AP028909">
    <property type="protein sequence ID" value="BES87626.1"/>
    <property type="molecule type" value="Genomic_DNA"/>
</dbReference>
<organism evidence="7 8">
    <name type="scientific">Nesidiocoris tenuis</name>
    <dbReference type="NCBI Taxonomy" id="355587"/>
    <lineage>
        <taxon>Eukaryota</taxon>
        <taxon>Metazoa</taxon>
        <taxon>Ecdysozoa</taxon>
        <taxon>Arthropoda</taxon>
        <taxon>Hexapoda</taxon>
        <taxon>Insecta</taxon>
        <taxon>Pterygota</taxon>
        <taxon>Neoptera</taxon>
        <taxon>Paraneoptera</taxon>
        <taxon>Hemiptera</taxon>
        <taxon>Heteroptera</taxon>
        <taxon>Panheteroptera</taxon>
        <taxon>Cimicomorpha</taxon>
        <taxon>Miridae</taxon>
        <taxon>Dicyphina</taxon>
        <taxon>Nesidiocoris</taxon>
    </lineage>
</organism>
<sequence>MAGMKTLLSLSFTCSVGLTFIVLACVLYKVGWPALVLPFFLFAPLPTLIANRYTQNTGSSNSGMDLAIFVTMAFVVSSLALPVVLARSPVKEPTIEWGAAFLTLAADVVVYITYLGFFMLVYQEDHNYAIW</sequence>
<dbReference type="PROSITE" id="PS51257">
    <property type="entry name" value="PROKAR_LIPOPROTEIN"/>
    <property type="match status" value="1"/>
</dbReference>
<dbReference type="PANTHER" id="PTHR12050:SF0">
    <property type="entry name" value="RH04491P"/>
    <property type="match status" value="1"/>
</dbReference>
<keyword evidence="4 6" id="KW-1133">Transmembrane helix</keyword>
<feature type="transmembrane region" description="Helical" evidence="6">
    <location>
        <begin position="34"/>
        <end position="54"/>
    </location>
</feature>
<evidence type="ECO:0000256" key="5">
    <source>
        <dbReference type="ARBA" id="ARBA00023136"/>
    </source>
</evidence>
<comment type="similarity">
    <text evidence="2">Belongs to the OB-RGRP/VPS55 family.</text>
</comment>
<name>A0ABN7A624_9HEMI</name>
<accession>A0ABN7A624</accession>
<feature type="transmembrane region" description="Helical" evidence="6">
    <location>
        <begin position="97"/>
        <end position="122"/>
    </location>
</feature>
<protein>
    <submittedName>
        <fullName evidence="7">Vacuolar protein sorting 55</fullName>
    </submittedName>
</protein>
<evidence type="ECO:0000256" key="2">
    <source>
        <dbReference type="ARBA" id="ARBA00005645"/>
    </source>
</evidence>
<proteinExistence type="inferred from homology"/>
<keyword evidence="5 6" id="KW-0472">Membrane</keyword>
<evidence type="ECO:0000256" key="4">
    <source>
        <dbReference type="ARBA" id="ARBA00022989"/>
    </source>
</evidence>
<feature type="transmembrane region" description="Helical" evidence="6">
    <location>
        <begin position="66"/>
        <end position="85"/>
    </location>
</feature>
<comment type="subcellular location">
    <subcellularLocation>
        <location evidence="1">Membrane</location>
        <topology evidence="1">Multi-pass membrane protein</topology>
    </subcellularLocation>
</comment>
<evidence type="ECO:0000256" key="1">
    <source>
        <dbReference type="ARBA" id="ARBA00004141"/>
    </source>
</evidence>
<keyword evidence="3 6" id="KW-0812">Transmembrane</keyword>
<dbReference type="PANTHER" id="PTHR12050">
    <property type="entry name" value="LEPTIN RECEPTOR-RELATED"/>
    <property type="match status" value="1"/>
</dbReference>
<dbReference type="Pfam" id="PF04133">
    <property type="entry name" value="Vps55"/>
    <property type="match status" value="1"/>
</dbReference>
<keyword evidence="8" id="KW-1185">Reference proteome</keyword>
<evidence type="ECO:0000256" key="6">
    <source>
        <dbReference type="SAM" id="Phobius"/>
    </source>
</evidence>
<reference evidence="7 8" key="1">
    <citation type="submission" date="2023-09" db="EMBL/GenBank/DDBJ databases">
        <title>Nesidiocoris tenuis whole genome shotgun sequence.</title>
        <authorList>
            <person name="Shibata T."/>
            <person name="Shimoda M."/>
            <person name="Kobayashi T."/>
            <person name="Uehara T."/>
        </authorList>
    </citation>
    <scope>NUCLEOTIDE SEQUENCE [LARGE SCALE GENOMIC DNA]</scope>
    <source>
        <strain evidence="7 8">Japan</strain>
    </source>
</reference>
<dbReference type="Proteomes" id="UP001307889">
    <property type="component" value="Chromosome 1"/>
</dbReference>
<gene>
    <name evidence="7" type="ORF">NTJ_00431</name>
</gene>
<dbReference type="InterPro" id="IPR007262">
    <property type="entry name" value="Vps55/LEPROT"/>
</dbReference>
<evidence type="ECO:0000313" key="8">
    <source>
        <dbReference type="Proteomes" id="UP001307889"/>
    </source>
</evidence>
<evidence type="ECO:0000256" key="3">
    <source>
        <dbReference type="ARBA" id="ARBA00022692"/>
    </source>
</evidence>
<evidence type="ECO:0000313" key="7">
    <source>
        <dbReference type="EMBL" id="BES87626.1"/>
    </source>
</evidence>